<dbReference type="GO" id="GO:0007165">
    <property type="term" value="P:signal transduction"/>
    <property type="evidence" value="ECO:0007669"/>
    <property type="project" value="UniProtKB-KW"/>
</dbReference>
<dbReference type="OrthoDB" id="2379189at2"/>
<feature type="domain" description="Methyl-accepting transducer" evidence="10">
    <location>
        <begin position="278"/>
        <end position="549"/>
    </location>
</feature>
<dbReference type="AlphaFoldDB" id="A0A1E5L3G2"/>
<keyword evidence="2" id="KW-1003">Cell membrane</keyword>
<proteinExistence type="inferred from homology"/>
<sequence length="564" mass="61009">MQVFSGLRGKMIIAIILVVVVNMAIVMGFLQFILKESGESAAQIKAKSDLATGRAIIEATYPGDWEVRGEQLYKGNILMNEHFEIVDYIGQLTGNTVTIFLGDTRITTNVITKEGKRAVGTQISETVGNAVLKRGETYVGEADVVGHIYQTAYEPIRNKAGDIIGIWYVGTSKEFVSNMVWTTQKGMIYIALGAIVISILQAIFVANNFAKAIQKIAEGISLAANRNFSHRIQMNRKDEIGELATAYNSMAEKIGTLINEVRDSATLVLESATDLDIASSEQATASESIAATVDEISNGAGMQSNATEDTVRIVTNINERITKIADNATEAFNSSNQSVKMADDGKGKIAGSITQMEQINKKSHDTAMIMKNLSERSGQIGNIIGLISNIAEQTNLLALNASIEAARAGEHGRGFAVVADEVRKLAEQSSQATGQIGGLIQDIQNEVEKAVKEVEGNVHSIESGVASVREAGNFFEDLRNSSNDVSLKIKEISDSVLNIQNVTKDLVYKVDEINEIARQTAIGTESMASMSEEQSATLQEISATVSQMRKTTEDLKNQVDCFNC</sequence>
<evidence type="ECO:0000256" key="6">
    <source>
        <dbReference type="ARBA" id="ARBA00023224"/>
    </source>
</evidence>
<dbReference type="SMART" id="SM00304">
    <property type="entry name" value="HAMP"/>
    <property type="match status" value="1"/>
</dbReference>
<evidence type="ECO:0000256" key="9">
    <source>
        <dbReference type="SAM" id="Phobius"/>
    </source>
</evidence>
<comment type="similarity">
    <text evidence="7">Belongs to the methyl-accepting chemotaxis (MCP) protein family.</text>
</comment>
<evidence type="ECO:0008006" key="14">
    <source>
        <dbReference type="Google" id="ProtNLM"/>
    </source>
</evidence>
<dbReference type="Pfam" id="PF17202">
    <property type="entry name" value="sCache_3_3"/>
    <property type="match status" value="1"/>
</dbReference>
<dbReference type="Pfam" id="PF00672">
    <property type="entry name" value="HAMP"/>
    <property type="match status" value="1"/>
</dbReference>
<name>A0A1E5L3G2_9FIRM</name>
<dbReference type="PRINTS" id="PR00260">
    <property type="entry name" value="CHEMTRNSDUCR"/>
</dbReference>
<comment type="caution">
    <text evidence="12">The sequence shown here is derived from an EMBL/GenBank/DDBJ whole genome shotgun (WGS) entry which is preliminary data.</text>
</comment>
<dbReference type="Gene3D" id="6.10.340.10">
    <property type="match status" value="1"/>
</dbReference>
<feature type="transmembrane region" description="Helical" evidence="9">
    <location>
        <begin position="12"/>
        <end position="34"/>
    </location>
</feature>
<dbReference type="InterPro" id="IPR003660">
    <property type="entry name" value="HAMP_dom"/>
</dbReference>
<evidence type="ECO:0000256" key="8">
    <source>
        <dbReference type="PROSITE-ProRule" id="PRU00284"/>
    </source>
</evidence>
<keyword evidence="3 9" id="KW-0812">Transmembrane</keyword>
<dbReference type="GO" id="GO:0004888">
    <property type="term" value="F:transmembrane signaling receptor activity"/>
    <property type="evidence" value="ECO:0007669"/>
    <property type="project" value="InterPro"/>
</dbReference>
<evidence type="ECO:0000313" key="13">
    <source>
        <dbReference type="Proteomes" id="UP000095255"/>
    </source>
</evidence>
<gene>
    <name evidence="12" type="ORF">BHU72_08900</name>
</gene>
<evidence type="ECO:0000256" key="7">
    <source>
        <dbReference type="ARBA" id="ARBA00029447"/>
    </source>
</evidence>
<keyword evidence="13" id="KW-1185">Reference proteome</keyword>
<evidence type="ECO:0000259" key="10">
    <source>
        <dbReference type="PROSITE" id="PS50111"/>
    </source>
</evidence>
<evidence type="ECO:0000256" key="5">
    <source>
        <dbReference type="ARBA" id="ARBA00023136"/>
    </source>
</evidence>
<dbReference type="SMART" id="SM00283">
    <property type="entry name" value="MA"/>
    <property type="match status" value="1"/>
</dbReference>
<dbReference type="RefSeq" id="WP_069703030.1">
    <property type="nucleotide sequence ID" value="NZ_MJAT01000037.1"/>
</dbReference>
<protein>
    <recommendedName>
        <fullName evidence="14">Chemotaxis protein</fullName>
    </recommendedName>
</protein>
<reference evidence="12 13" key="1">
    <citation type="submission" date="2016-09" db="EMBL/GenBank/DDBJ databases">
        <title>Desulfuribacillus arsenicus sp. nov., an obligately anaerobic, dissimilatory arsenic- and antimonate-reducing bacterium isolated from anoxic sediments.</title>
        <authorList>
            <person name="Abin C.A."/>
            <person name="Hollibaugh J.T."/>
        </authorList>
    </citation>
    <scope>NUCLEOTIDE SEQUENCE [LARGE SCALE GENOMIC DNA]</scope>
    <source>
        <strain evidence="12 13">MLFW-2</strain>
    </source>
</reference>
<dbReference type="CDD" id="cd06225">
    <property type="entry name" value="HAMP"/>
    <property type="match status" value="1"/>
</dbReference>
<evidence type="ECO:0000313" key="12">
    <source>
        <dbReference type="EMBL" id="OEH84603.1"/>
    </source>
</evidence>
<evidence type="ECO:0000259" key="11">
    <source>
        <dbReference type="PROSITE" id="PS50885"/>
    </source>
</evidence>
<dbReference type="SUPFAM" id="SSF58104">
    <property type="entry name" value="Methyl-accepting chemotaxis protein (MCP) signaling domain"/>
    <property type="match status" value="1"/>
</dbReference>
<dbReference type="Proteomes" id="UP000095255">
    <property type="component" value="Unassembled WGS sequence"/>
</dbReference>
<dbReference type="InterPro" id="IPR033463">
    <property type="entry name" value="sCache_3"/>
</dbReference>
<dbReference type="Gene3D" id="1.10.287.950">
    <property type="entry name" value="Methyl-accepting chemotaxis protein"/>
    <property type="match status" value="1"/>
</dbReference>
<dbReference type="CDD" id="cd11386">
    <property type="entry name" value="MCP_signal"/>
    <property type="match status" value="1"/>
</dbReference>
<dbReference type="PROSITE" id="PS50111">
    <property type="entry name" value="CHEMOTAXIS_TRANSDUC_2"/>
    <property type="match status" value="1"/>
</dbReference>
<feature type="domain" description="HAMP" evidence="11">
    <location>
        <begin position="207"/>
        <end position="259"/>
    </location>
</feature>
<comment type="subcellular location">
    <subcellularLocation>
        <location evidence="1">Cell membrane</location>
        <topology evidence="1">Multi-pass membrane protein</topology>
    </subcellularLocation>
</comment>
<keyword evidence="5 9" id="KW-0472">Membrane</keyword>
<feature type="transmembrane region" description="Helical" evidence="9">
    <location>
        <begin position="187"/>
        <end position="206"/>
    </location>
</feature>
<keyword evidence="6 8" id="KW-0807">Transducer</keyword>
<dbReference type="PROSITE" id="PS50885">
    <property type="entry name" value="HAMP"/>
    <property type="match status" value="1"/>
</dbReference>
<evidence type="ECO:0000256" key="4">
    <source>
        <dbReference type="ARBA" id="ARBA00022989"/>
    </source>
</evidence>
<dbReference type="PANTHER" id="PTHR32089:SF112">
    <property type="entry name" value="LYSOZYME-LIKE PROTEIN-RELATED"/>
    <property type="match status" value="1"/>
</dbReference>
<dbReference type="STRING" id="1390249.BHU72_08900"/>
<evidence type="ECO:0000256" key="3">
    <source>
        <dbReference type="ARBA" id="ARBA00022692"/>
    </source>
</evidence>
<dbReference type="GO" id="GO:0005886">
    <property type="term" value="C:plasma membrane"/>
    <property type="evidence" value="ECO:0007669"/>
    <property type="project" value="UniProtKB-SubCell"/>
</dbReference>
<dbReference type="InterPro" id="IPR029151">
    <property type="entry name" value="Sensor-like_sf"/>
</dbReference>
<evidence type="ECO:0000256" key="1">
    <source>
        <dbReference type="ARBA" id="ARBA00004651"/>
    </source>
</evidence>
<dbReference type="Pfam" id="PF00015">
    <property type="entry name" value="MCPsignal"/>
    <property type="match status" value="1"/>
</dbReference>
<dbReference type="InterPro" id="IPR004090">
    <property type="entry name" value="Chemotax_Me-accpt_rcpt"/>
</dbReference>
<evidence type="ECO:0000256" key="2">
    <source>
        <dbReference type="ARBA" id="ARBA00022475"/>
    </source>
</evidence>
<keyword evidence="4 9" id="KW-1133">Transmembrane helix</keyword>
<dbReference type="SUPFAM" id="SSF103190">
    <property type="entry name" value="Sensory domain-like"/>
    <property type="match status" value="1"/>
</dbReference>
<organism evidence="12 13">
    <name type="scientific">Desulfuribacillus stibiiarsenatis</name>
    <dbReference type="NCBI Taxonomy" id="1390249"/>
    <lineage>
        <taxon>Bacteria</taxon>
        <taxon>Bacillati</taxon>
        <taxon>Bacillota</taxon>
        <taxon>Desulfuribacillia</taxon>
        <taxon>Desulfuribacillales</taxon>
        <taxon>Desulfuribacillaceae</taxon>
        <taxon>Desulfuribacillus</taxon>
    </lineage>
</organism>
<dbReference type="PANTHER" id="PTHR32089">
    <property type="entry name" value="METHYL-ACCEPTING CHEMOTAXIS PROTEIN MCPB"/>
    <property type="match status" value="1"/>
</dbReference>
<dbReference type="InterPro" id="IPR004089">
    <property type="entry name" value="MCPsignal_dom"/>
</dbReference>
<dbReference type="GO" id="GO:0006935">
    <property type="term" value="P:chemotaxis"/>
    <property type="evidence" value="ECO:0007669"/>
    <property type="project" value="InterPro"/>
</dbReference>
<dbReference type="EMBL" id="MJAT01000037">
    <property type="protein sequence ID" value="OEH84603.1"/>
    <property type="molecule type" value="Genomic_DNA"/>
</dbReference>
<accession>A0A1E5L3G2</accession>